<dbReference type="VEuPathDB" id="VectorBase:GAUT047426"/>
<dbReference type="Proteomes" id="UP000078200">
    <property type="component" value="Unassembled WGS sequence"/>
</dbReference>
<feature type="region of interest" description="Disordered" evidence="1">
    <location>
        <begin position="116"/>
        <end position="150"/>
    </location>
</feature>
<dbReference type="InterPro" id="IPR011333">
    <property type="entry name" value="SKP1/BTB/POZ_sf"/>
</dbReference>
<accession>A0A1A9VTV7</accession>
<protein>
    <recommendedName>
        <fullName evidence="4">BTB domain-containing protein</fullName>
    </recommendedName>
</protein>
<organism evidence="2 3">
    <name type="scientific">Glossina austeni</name>
    <name type="common">Savannah tsetse fly</name>
    <dbReference type="NCBI Taxonomy" id="7395"/>
    <lineage>
        <taxon>Eukaryota</taxon>
        <taxon>Metazoa</taxon>
        <taxon>Ecdysozoa</taxon>
        <taxon>Arthropoda</taxon>
        <taxon>Hexapoda</taxon>
        <taxon>Insecta</taxon>
        <taxon>Pterygota</taxon>
        <taxon>Neoptera</taxon>
        <taxon>Endopterygota</taxon>
        <taxon>Diptera</taxon>
        <taxon>Brachycera</taxon>
        <taxon>Muscomorpha</taxon>
        <taxon>Hippoboscoidea</taxon>
        <taxon>Glossinidae</taxon>
        <taxon>Glossina</taxon>
    </lineage>
</organism>
<evidence type="ECO:0008006" key="4">
    <source>
        <dbReference type="Google" id="ProtNLM"/>
    </source>
</evidence>
<dbReference type="EnsemblMetazoa" id="GAUT047426-RA">
    <property type="protein sequence ID" value="GAUT047426-PA"/>
    <property type="gene ID" value="GAUT047426"/>
</dbReference>
<dbReference type="AlphaFoldDB" id="A0A1A9VTV7"/>
<evidence type="ECO:0000313" key="2">
    <source>
        <dbReference type="EnsemblMetazoa" id="GAUT047426-PA"/>
    </source>
</evidence>
<reference evidence="2" key="1">
    <citation type="submission" date="2020-05" db="UniProtKB">
        <authorList>
            <consortium name="EnsemblMetazoa"/>
        </authorList>
    </citation>
    <scope>IDENTIFICATION</scope>
    <source>
        <strain evidence="2">TTRI</strain>
    </source>
</reference>
<name>A0A1A9VTV7_GLOAU</name>
<proteinExistence type="predicted"/>
<evidence type="ECO:0000256" key="1">
    <source>
        <dbReference type="SAM" id="MobiDB-lite"/>
    </source>
</evidence>
<keyword evidence="3" id="KW-1185">Reference proteome</keyword>
<evidence type="ECO:0000313" key="3">
    <source>
        <dbReference type="Proteomes" id="UP000078200"/>
    </source>
</evidence>
<dbReference type="Gene3D" id="3.30.710.10">
    <property type="entry name" value="Potassium Channel Kv1.1, Chain A"/>
    <property type="match status" value="1"/>
</dbReference>
<sequence length="150" mass="17532">MRERKLNRVIITDVDHEVLKEFSKFMYTGKASNLDKMAPNRHKLSGEHQQLCEITAELQLQCKCHLEDKTQLQTLLTQTQLNAAEHKLSETQKPLDEVQNFKTEVLTAQNQLDNIHQLDNKMQKDKIGSPEERIDKLSKQQQQKETHNRS</sequence>